<dbReference type="RefSeq" id="WP_131169386.1">
    <property type="nucleotide sequence ID" value="NZ_SDMQ01000013.1"/>
</dbReference>
<reference evidence="2 3" key="1">
    <citation type="submission" date="2019-01" db="EMBL/GenBank/DDBJ databases">
        <title>Lactibacter flavus gen. nov., sp. nov., a novel bacterium of the family Propionibacteriaceae isolated from raw milk and dairy products.</title>
        <authorList>
            <person name="Huptas C."/>
            <person name="Wenning M."/>
            <person name="Breitenwieser F."/>
            <person name="Doll E."/>
            <person name="Von Neubeck M."/>
            <person name="Busse H.-J."/>
            <person name="Scherer S."/>
        </authorList>
    </citation>
    <scope>NUCLEOTIDE SEQUENCE [LARGE SCALE GENOMIC DNA]</scope>
    <source>
        <strain evidence="2 3">KCTC 33808</strain>
    </source>
</reference>
<organism evidence="2 3">
    <name type="scientific">Propioniciclava sinopodophylli</name>
    <dbReference type="NCBI Taxonomy" id="1837344"/>
    <lineage>
        <taxon>Bacteria</taxon>
        <taxon>Bacillati</taxon>
        <taxon>Actinomycetota</taxon>
        <taxon>Actinomycetes</taxon>
        <taxon>Propionibacteriales</taxon>
        <taxon>Propionibacteriaceae</taxon>
        <taxon>Propioniciclava</taxon>
    </lineage>
</organism>
<name>A0A4Q9KBM3_9ACTN</name>
<comment type="caution">
    <text evidence="2">The sequence shown here is derived from an EMBL/GenBank/DDBJ whole genome shotgun (WGS) entry which is preliminary data.</text>
</comment>
<evidence type="ECO:0000313" key="3">
    <source>
        <dbReference type="Proteomes" id="UP000292373"/>
    </source>
</evidence>
<gene>
    <name evidence="2" type="ORF">ET989_12250</name>
</gene>
<dbReference type="OrthoDB" id="9764079at2"/>
<dbReference type="Proteomes" id="UP000292373">
    <property type="component" value="Unassembled WGS sequence"/>
</dbReference>
<dbReference type="EMBL" id="SDMQ01000013">
    <property type="protein sequence ID" value="TBT83237.1"/>
    <property type="molecule type" value="Genomic_DNA"/>
</dbReference>
<keyword evidence="3" id="KW-1185">Reference proteome</keyword>
<sequence>MDEQSRPSSLHTMGQQQHRRSWAEPCMDVVARDHHASLKGLAMVYEPRYRRFFQARFQPKAP</sequence>
<dbReference type="AlphaFoldDB" id="A0A4Q9KBM3"/>
<feature type="compositionally biased region" description="Polar residues" evidence="1">
    <location>
        <begin position="1"/>
        <end position="16"/>
    </location>
</feature>
<accession>A0A4Q9KBM3</accession>
<feature type="region of interest" description="Disordered" evidence="1">
    <location>
        <begin position="1"/>
        <end position="21"/>
    </location>
</feature>
<evidence type="ECO:0000313" key="2">
    <source>
        <dbReference type="EMBL" id="TBT83237.1"/>
    </source>
</evidence>
<proteinExistence type="predicted"/>
<evidence type="ECO:0000256" key="1">
    <source>
        <dbReference type="SAM" id="MobiDB-lite"/>
    </source>
</evidence>
<protein>
    <submittedName>
        <fullName evidence="2">Uncharacterized protein</fullName>
    </submittedName>
</protein>